<sequence>MDRNINILKRLHPKSKNTSPLTKRQLRNENEKRRRDLSTQLITNLKDMLLIENTSDTNEENTKLDKASVLHQTVTFLQKYQQNIKNKTKLIVSNLQNSSSLSLNSILEFSWKPPCDIISIDEWLQLAIESMHCFFLVIKCDLNLHKIVYVSKNIQSYFGYSQDELINHSLFDFILPSNHDQLLAYLLNNHQVLQTCDISWKRAGDDDYEQCTLIGAYRTINENEQYFMSVVKINTLDRMLRMNTDYPLEEFMIHLNTQGKFIYIDSKARQILGYSPFEMIGHTYFDFVHPDDLAVIVRAYKLWKENGNEKSEPYRFLTKDDQWILLQTSSQAHINTWTGKVESYICTTYIIQCHSLQQQLAKRPINIPANNSNTDVVLLPSMITTTTTLLPSSISNNQENNSSSSGNEIASFLSNLRNETYRKAILEKLTECRRIKQNEINIRQEEIQAIDDMLRFVNEYHIKYSNNQLTSDEMKNPNTEDITLNMLNTNSDLTVFDNPIANTADQYCLQIDIRDDVPMDLLSSLFSSSPTNFFSDLSTINDSIQDIEHLRSTTNPTND</sequence>
<dbReference type="NCBIfam" id="TIGR00229">
    <property type="entry name" value="sensory_box"/>
    <property type="match status" value="2"/>
</dbReference>
<reference evidence="5" key="1">
    <citation type="submission" date="2021-02" db="EMBL/GenBank/DDBJ databases">
        <authorList>
            <person name="Nowell W R."/>
        </authorList>
    </citation>
    <scope>NUCLEOTIDE SEQUENCE</scope>
</reference>
<dbReference type="GO" id="GO:0046983">
    <property type="term" value="F:protein dimerization activity"/>
    <property type="evidence" value="ECO:0007669"/>
    <property type="project" value="InterPro"/>
</dbReference>
<feature type="domain" description="BHLH" evidence="3">
    <location>
        <begin position="22"/>
        <end position="80"/>
    </location>
</feature>
<dbReference type="Proteomes" id="UP000663832">
    <property type="component" value="Unassembled WGS sequence"/>
</dbReference>
<evidence type="ECO:0000313" key="5">
    <source>
        <dbReference type="EMBL" id="CAF1643625.1"/>
    </source>
</evidence>
<evidence type="ECO:0000259" key="3">
    <source>
        <dbReference type="PROSITE" id="PS50888"/>
    </source>
</evidence>
<dbReference type="SUPFAM" id="SSF47459">
    <property type="entry name" value="HLH, helix-loop-helix DNA-binding domain"/>
    <property type="match status" value="1"/>
</dbReference>
<dbReference type="Gene3D" id="3.30.450.20">
    <property type="entry name" value="PAS domain"/>
    <property type="match status" value="2"/>
</dbReference>
<evidence type="ECO:0000313" key="4">
    <source>
        <dbReference type="EMBL" id="CAF1498156.1"/>
    </source>
</evidence>
<feature type="domain" description="PAS" evidence="2">
    <location>
        <begin position="236"/>
        <end position="307"/>
    </location>
</feature>
<dbReference type="PROSITE" id="PS50888">
    <property type="entry name" value="BHLH"/>
    <property type="match status" value="1"/>
</dbReference>
<accession>A0A816DYN4</accession>
<dbReference type="Gene3D" id="4.10.280.10">
    <property type="entry name" value="Helix-loop-helix DNA-binding domain"/>
    <property type="match status" value="1"/>
</dbReference>
<dbReference type="PROSITE" id="PS50112">
    <property type="entry name" value="PAS"/>
    <property type="match status" value="2"/>
</dbReference>
<dbReference type="PANTHER" id="PTHR23042">
    <property type="entry name" value="CIRCADIAN PROTEIN CLOCK/ARNT/BMAL/PAS"/>
    <property type="match status" value="1"/>
</dbReference>
<dbReference type="EMBL" id="CAJNOM010003264">
    <property type="protein sequence ID" value="CAF1643625.1"/>
    <property type="molecule type" value="Genomic_DNA"/>
</dbReference>
<evidence type="ECO:0000256" key="1">
    <source>
        <dbReference type="SAM" id="MobiDB-lite"/>
    </source>
</evidence>
<dbReference type="OrthoDB" id="411251at2759"/>
<gene>
    <name evidence="4" type="ORF">BJG266_LOCUS43012</name>
    <name evidence="5" type="ORF">QVE165_LOCUS59915</name>
</gene>
<dbReference type="InterPro" id="IPR035965">
    <property type="entry name" value="PAS-like_dom_sf"/>
</dbReference>
<feature type="domain" description="PAS" evidence="2">
    <location>
        <begin position="120"/>
        <end position="186"/>
    </location>
</feature>
<dbReference type="CDD" id="cd00130">
    <property type="entry name" value="PAS"/>
    <property type="match status" value="2"/>
</dbReference>
<dbReference type="InterPro" id="IPR036638">
    <property type="entry name" value="HLH_DNA-bd_sf"/>
</dbReference>
<dbReference type="Pfam" id="PF00010">
    <property type="entry name" value="HLH"/>
    <property type="match status" value="1"/>
</dbReference>
<dbReference type="Proteomes" id="UP000663877">
    <property type="component" value="Unassembled WGS sequence"/>
</dbReference>
<protein>
    <submittedName>
        <fullName evidence="5">Uncharacterized protein</fullName>
    </submittedName>
</protein>
<dbReference type="GO" id="GO:0006355">
    <property type="term" value="P:regulation of DNA-templated transcription"/>
    <property type="evidence" value="ECO:0007669"/>
    <property type="project" value="InterPro"/>
</dbReference>
<dbReference type="SUPFAM" id="SSF55785">
    <property type="entry name" value="PYP-like sensor domain (PAS domain)"/>
    <property type="match status" value="2"/>
</dbReference>
<comment type="caution">
    <text evidence="5">The sequence shown here is derived from an EMBL/GenBank/DDBJ whole genome shotgun (WGS) entry which is preliminary data.</text>
</comment>
<dbReference type="InterPro" id="IPR013767">
    <property type="entry name" value="PAS_fold"/>
</dbReference>
<dbReference type="AlphaFoldDB" id="A0A816DYN4"/>
<dbReference type="InterPro" id="IPR011598">
    <property type="entry name" value="bHLH_dom"/>
</dbReference>
<dbReference type="EMBL" id="CAJNOI010002928">
    <property type="protein sequence ID" value="CAF1498156.1"/>
    <property type="molecule type" value="Genomic_DNA"/>
</dbReference>
<name>A0A816DYN4_9BILA</name>
<dbReference type="Pfam" id="PF14598">
    <property type="entry name" value="PAS_11"/>
    <property type="match status" value="1"/>
</dbReference>
<proteinExistence type="predicted"/>
<dbReference type="InterPro" id="IPR000014">
    <property type="entry name" value="PAS"/>
</dbReference>
<dbReference type="SMART" id="SM00091">
    <property type="entry name" value="PAS"/>
    <property type="match status" value="2"/>
</dbReference>
<evidence type="ECO:0000313" key="6">
    <source>
        <dbReference type="Proteomes" id="UP000663832"/>
    </source>
</evidence>
<organism evidence="5 6">
    <name type="scientific">Adineta steineri</name>
    <dbReference type="NCBI Taxonomy" id="433720"/>
    <lineage>
        <taxon>Eukaryota</taxon>
        <taxon>Metazoa</taxon>
        <taxon>Spiralia</taxon>
        <taxon>Gnathifera</taxon>
        <taxon>Rotifera</taxon>
        <taxon>Eurotatoria</taxon>
        <taxon>Bdelloidea</taxon>
        <taxon>Adinetida</taxon>
        <taxon>Adinetidae</taxon>
        <taxon>Adineta</taxon>
    </lineage>
</organism>
<dbReference type="SMART" id="SM00353">
    <property type="entry name" value="HLH"/>
    <property type="match status" value="1"/>
</dbReference>
<evidence type="ECO:0000259" key="2">
    <source>
        <dbReference type="PROSITE" id="PS50112"/>
    </source>
</evidence>
<feature type="region of interest" description="Disordered" evidence="1">
    <location>
        <begin position="12"/>
        <end position="33"/>
    </location>
</feature>
<dbReference type="InterPro" id="IPR050933">
    <property type="entry name" value="Circadian_TF"/>
</dbReference>
<keyword evidence="6" id="KW-1185">Reference proteome</keyword>
<dbReference type="Pfam" id="PF00989">
    <property type="entry name" value="PAS"/>
    <property type="match status" value="1"/>
</dbReference>